<reference evidence="7 8" key="1">
    <citation type="submission" date="2018-06" db="EMBL/GenBank/DDBJ databases">
        <title>Extensive metabolic versatility and redundancy in microbially diverse, dynamic hydrothermal sediments.</title>
        <authorList>
            <person name="Dombrowski N."/>
            <person name="Teske A."/>
            <person name="Baker B.J."/>
        </authorList>
    </citation>
    <scope>NUCLEOTIDE SEQUENCE [LARGE SCALE GENOMIC DNA]</scope>
    <source>
        <strain evidence="7">B9_G13</strain>
    </source>
</reference>
<dbReference type="InterPro" id="IPR007156">
    <property type="entry name" value="MamQ_LemA"/>
</dbReference>
<comment type="subcellular location">
    <subcellularLocation>
        <location evidence="1">Membrane</location>
        <topology evidence="1">Single-pass membrane protein</topology>
    </subcellularLocation>
</comment>
<evidence type="ECO:0000256" key="3">
    <source>
        <dbReference type="ARBA" id="ARBA00022692"/>
    </source>
</evidence>
<dbReference type="EMBL" id="QMWO01000010">
    <property type="protein sequence ID" value="RLG70303.1"/>
    <property type="molecule type" value="Genomic_DNA"/>
</dbReference>
<dbReference type="Pfam" id="PF04011">
    <property type="entry name" value="LemA"/>
    <property type="match status" value="1"/>
</dbReference>
<keyword evidence="5 6" id="KW-0472">Membrane</keyword>
<dbReference type="Gene3D" id="1.20.1440.20">
    <property type="entry name" value="LemA-like domain"/>
    <property type="match status" value="1"/>
</dbReference>
<evidence type="ECO:0000256" key="4">
    <source>
        <dbReference type="ARBA" id="ARBA00022989"/>
    </source>
</evidence>
<keyword evidence="4 6" id="KW-1133">Transmembrane helix</keyword>
<dbReference type="PANTHER" id="PTHR34478">
    <property type="entry name" value="PROTEIN LEMA"/>
    <property type="match status" value="1"/>
</dbReference>
<feature type="transmembrane region" description="Helical" evidence="6">
    <location>
        <begin position="6"/>
        <end position="24"/>
    </location>
</feature>
<evidence type="ECO:0000256" key="2">
    <source>
        <dbReference type="ARBA" id="ARBA00008854"/>
    </source>
</evidence>
<gene>
    <name evidence="7" type="ORF">DRO07_00505</name>
</gene>
<dbReference type="PANTHER" id="PTHR34478:SF2">
    <property type="entry name" value="MEMBRANE PROTEIN"/>
    <property type="match status" value="1"/>
</dbReference>
<name>A0A497JGT6_9ARCH</name>
<evidence type="ECO:0000256" key="6">
    <source>
        <dbReference type="SAM" id="Phobius"/>
    </source>
</evidence>
<evidence type="ECO:0000256" key="1">
    <source>
        <dbReference type="ARBA" id="ARBA00004167"/>
    </source>
</evidence>
<evidence type="ECO:0000313" key="7">
    <source>
        <dbReference type="EMBL" id="RLG70303.1"/>
    </source>
</evidence>
<dbReference type="InterPro" id="IPR023353">
    <property type="entry name" value="LemA-like_dom_sf"/>
</dbReference>
<keyword evidence="3 6" id="KW-0812">Transmembrane</keyword>
<dbReference type="SUPFAM" id="SSF140478">
    <property type="entry name" value="LemA-like"/>
    <property type="match status" value="1"/>
</dbReference>
<proteinExistence type="inferred from homology"/>
<dbReference type="AlphaFoldDB" id="A0A497JGT6"/>
<dbReference type="Proteomes" id="UP000277633">
    <property type="component" value="Unassembled WGS sequence"/>
</dbReference>
<comment type="caution">
    <text evidence="7">The sequence shown here is derived from an EMBL/GenBank/DDBJ whole genome shotgun (WGS) entry which is preliminary data.</text>
</comment>
<evidence type="ECO:0000313" key="8">
    <source>
        <dbReference type="Proteomes" id="UP000277633"/>
    </source>
</evidence>
<comment type="similarity">
    <text evidence="2">Belongs to the LemA family.</text>
</comment>
<evidence type="ECO:0000256" key="5">
    <source>
        <dbReference type="ARBA" id="ARBA00023136"/>
    </source>
</evidence>
<protein>
    <submittedName>
        <fullName evidence="7">LemA family protein</fullName>
    </submittedName>
</protein>
<organism evidence="7 8">
    <name type="scientific">Candidatus Iainarchaeum sp</name>
    <dbReference type="NCBI Taxonomy" id="3101447"/>
    <lineage>
        <taxon>Archaea</taxon>
        <taxon>Candidatus Iainarchaeota</taxon>
        <taxon>Candidatus Iainarchaeia</taxon>
        <taxon>Candidatus Iainarchaeales</taxon>
        <taxon>Candidatus Iainarchaeaceae</taxon>
        <taxon>Candidatus Iainarchaeum</taxon>
    </lineage>
</organism>
<sequence length="187" mass="21179">MFEIIVGVIGLILLIFVIALLVMYNSLVAKKNQVENAWYQIDVQLKKRADLVPNLVEVVKGYMAHERGVLENVTKARTAFLNASSIQEKAQAANLLTGALKTLFAVAENYPNLKASQNFLQLQEELSGIENKIAYARQFYNDAIMQYNIALQSFPTNVVAKIFGFKPERDYFEIAEEERKVPKVSFK</sequence>
<accession>A0A497JGT6</accession>
<dbReference type="GO" id="GO:0016020">
    <property type="term" value="C:membrane"/>
    <property type="evidence" value="ECO:0007669"/>
    <property type="project" value="UniProtKB-SubCell"/>
</dbReference>